<gene>
    <name evidence="1" type="ORF">GZ78_13250</name>
</gene>
<dbReference type="AlphaFoldDB" id="A0A081NJ27"/>
<name>A0A081NJ27_9GAMM</name>
<dbReference type="EMBL" id="JOKH01000002">
    <property type="protein sequence ID" value="KEQ18450.1"/>
    <property type="molecule type" value="Genomic_DNA"/>
</dbReference>
<accession>A0A081NJ27</accession>
<dbReference type="Proteomes" id="UP000028073">
    <property type="component" value="Unassembled WGS sequence"/>
</dbReference>
<reference evidence="1 2" key="1">
    <citation type="submission" date="2014-06" db="EMBL/GenBank/DDBJ databases">
        <title>Whole Genome Sequences of Three Symbiotic Endozoicomonas Bacteria.</title>
        <authorList>
            <person name="Neave M.J."/>
            <person name="Apprill A."/>
            <person name="Voolstra C.R."/>
        </authorList>
    </citation>
    <scope>NUCLEOTIDE SEQUENCE [LARGE SCALE GENOMIC DNA]</scope>
    <source>
        <strain evidence="1 2">DSM 25634</strain>
    </source>
</reference>
<organism evidence="1 2">
    <name type="scientific">Endozoicomonas numazuensis</name>
    <dbReference type="NCBI Taxonomy" id="1137799"/>
    <lineage>
        <taxon>Bacteria</taxon>
        <taxon>Pseudomonadati</taxon>
        <taxon>Pseudomonadota</taxon>
        <taxon>Gammaproteobacteria</taxon>
        <taxon>Oceanospirillales</taxon>
        <taxon>Endozoicomonadaceae</taxon>
        <taxon>Endozoicomonas</taxon>
    </lineage>
</organism>
<keyword evidence="2" id="KW-1185">Reference proteome</keyword>
<protein>
    <submittedName>
        <fullName evidence="1">Uncharacterized protein</fullName>
    </submittedName>
</protein>
<comment type="caution">
    <text evidence="1">The sequence shown here is derived from an EMBL/GenBank/DDBJ whole genome shotgun (WGS) entry which is preliminary data.</text>
</comment>
<sequence length="168" mass="18343">MPGSIAYSKARGLSTRKYYNVCPILFGGNIILKKYKVGNDNYQSKGDFKTKGKGNTFTHKNLKFGIDICLDHGHKVLKTSLKGETVDVHVLIADGAAPSPRSLATTTDGVVVYCNMKSKNKDKGVNGILSVKKNDYGNLNTHNRQLVSETSQSLTGGYRIALYKGQVQ</sequence>
<evidence type="ECO:0000313" key="2">
    <source>
        <dbReference type="Proteomes" id="UP000028073"/>
    </source>
</evidence>
<evidence type="ECO:0000313" key="1">
    <source>
        <dbReference type="EMBL" id="KEQ18450.1"/>
    </source>
</evidence>
<proteinExistence type="predicted"/>